<reference evidence="2 3" key="1">
    <citation type="submission" date="2019-05" db="EMBL/GenBank/DDBJ databases">
        <title>Emergence of the Ug99 lineage of the wheat stem rust pathogen through somatic hybridization.</title>
        <authorList>
            <person name="Li F."/>
            <person name="Upadhyaya N.M."/>
            <person name="Sperschneider J."/>
            <person name="Matny O."/>
            <person name="Nguyen-Phuc H."/>
            <person name="Mago R."/>
            <person name="Raley C."/>
            <person name="Miller M.E."/>
            <person name="Silverstein K.A.T."/>
            <person name="Henningsen E."/>
            <person name="Hirsch C.D."/>
            <person name="Visser B."/>
            <person name="Pretorius Z.A."/>
            <person name="Steffenson B.J."/>
            <person name="Schwessinger B."/>
            <person name="Dodds P.N."/>
            <person name="Figueroa M."/>
        </authorList>
    </citation>
    <scope>NUCLEOTIDE SEQUENCE [LARGE SCALE GENOMIC DNA]</scope>
    <source>
        <strain evidence="2">21-0</strain>
    </source>
</reference>
<feature type="compositionally biased region" description="Low complexity" evidence="1">
    <location>
        <begin position="47"/>
        <end position="59"/>
    </location>
</feature>
<accession>A0A5B0MP10</accession>
<dbReference type="AlphaFoldDB" id="A0A5B0MP10"/>
<organism evidence="2 3">
    <name type="scientific">Puccinia graminis f. sp. tritici</name>
    <dbReference type="NCBI Taxonomy" id="56615"/>
    <lineage>
        <taxon>Eukaryota</taxon>
        <taxon>Fungi</taxon>
        <taxon>Dikarya</taxon>
        <taxon>Basidiomycota</taxon>
        <taxon>Pucciniomycotina</taxon>
        <taxon>Pucciniomycetes</taxon>
        <taxon>Pucciniales</taxon>
        <taxon>Pucciniaceae</taxon>
        <taxon>Puccinia</taxon>
    </lineage>
</organism>
<comment type="caution">
    <text evidence="2">The sequence shown here is derived from an EMBL/GenBank/DDBJ whole genome shotgun (WGS) entry which is preliminary data.</text>
</comment>
<evidence type="ECO:0000313" key="2">
    <source>
        <dbReference type="EMBL" id="KAA1077769.1"/>
    </source>
</evidence>
<dbReference type="Proteomes" id="UP000324748">
    <property type="component" value="Unassembled WGS sequence"/>
</dbReference>
<feature type="region of interest" description="Disordered" evidence="1">
    <location>
        <begin position="475"/>
        <end position="506"/>
    </location>
</feature>
<dbReference type="OrthoDB" id="10311819at2759"/>
<protein>
    <submittedName>
        <fullName evidence="2">Uncharacterized protein</fullName>
    </submittedName>
</protein>
<name>A0A5B0MP10_PUCGR</name>
<evidence type="ECO:0000256" key="1">
    <source>
        <dbReference type="SAM" id="MobiDB-lite"/>
    </source>
</evidence>
<gene>
    <name evidence="2" type="ORF">PGT21_019377</name>
</gene>
<proteinExistence type="predicted"/>
<dbReference type="EMBL" id="VSWC01000144">
    <property type="protein sequence ID" value="KAA1077769.1"/>
    <property type="molecule type" value="Genomic_DNA"/>
</dbReference>
<feature type="compositionally biased region" description="Basic and acidic residues" evidence="1">
    <location>
        <begin position="154"/>
        <end position="171"/>
    </location>
</feature>
<feature type="region of interest" description="Disordered" evidence="1">
    <location>
        <begin position="1"/>
        <end position="175"/>
    </location>
</feature>
<evidence type="ECO:0000313" key="3">
    <source>
        <dbReference type="Proteomes" id="UP000324748"/>
    </source>
</evidence>
<feature type="compositionally biased region" description="Polar residues" evidence="1">
    <location>
        <begin position="1"/>
        <end position="11"/>
    </location>
</feature>
<feature type="compositionally biased region" description="Polar residues" evidence="1">
    <location>
        <begin position="60"/>
        <end position="113"/>
    </location>
</feature>
<keyword evidence="3" id="KW-1185">Reference proteome</keyword>
<feature type="compositionally biased region" description="Gly residues" evidence="1">
    <location>
        <begin position="495"/>
        <end position="506"/>
    </location>
</feature>
<sequence length="506" mass="55932">MSQFYSPSQSPAGCGTHPGERLASSEVPLSNRFNPLNRPPGSGPGRGSARTPRGSSRTPQGSGTRGSARTPQGSRTQQSPRAPQASGTPANSSRAKGNTAASRACQQDINDTSEVGWGAPPVPVIDPLLDWGDEPCRSPPPESFIGAGQDQETGFEHQSKTRSSSDEERLPDPLNFTWDAAPTVPNLAQAVGSDLVSQVQAQMNFSESSRALANRLFAATGEERWRLTVVMFVHLMEKPTTGPVVNTLPSAVNRPLPFTFSNHIKCFLRDKLRLILTKGHVDAYTRTMTVADSTPYAKTPLLLLKGHLQSQDASFHKDYLPPGYPTNIEASVKVVKLMRGFLKTEKGLFRTLLLCNIKEQNHQPINGAVPNLETLIVYIDQHMVARKQLRSSEAILRSYEPSVKTRLAFLRLYIVTHLIHRDPTDNTTNWELIDQQLEYVRSQTEVYRIAYDWVVEAIDKELFGQKKKFEDIPHEDIRVPTEEDVQEEVRSMSGSGRGGGENIALD</sequence>